<evidence type="ECO:0000313" key="1">
    <source>
        <dbReference type="EMBL" id="KRM87313.1"/>
    </source>
</evidence>
<dbReference type="STRING" id="1133569.FD21_GL001306"/>
<dbReference type="EMBL" id="AYYX01000038">
    <property type="protein sequence ID" value="KRM87313.1"/>
    <property type="molecule type" value="Genomic_DNA"/>
</dbReference>
<protein>
    <submittedName>
        <fullName evidence="1">Uncharacterized protein</fullName>
    </submittedName>
</protein>
<sequence>MSEDILFNPGQAIASSYDYHSAYVAAQIYHQKSNHELLLVKDKNDKKMYYVFDSASLENHSQLNQKFQLIKRI</sequence>
<dbReference type="RefSeq" id="WP_010581519.1">
    <property type="nucleotide sequence ID" value="NZ_AHYZ01000204.1"/>
</dbReference>
<accession>A0A0R2C6C7</accession>
<reference evidence="1 2" key="1">
    <citation type="journal article" date="2015" name="Genome Announc.">
        <title>Expanding the biotechnology potential of lactobacilli through comparative genomics of 213 strains and associated genera.</title>
        <authorList>
            <person name="Sun Z."/>
            <person name="Harris H.M."/>
            <person name="McCann A."/>
            <person name="Guo C."/>
            <person name="Argimon S."/>
            <person name="Zhang W."/>
            <person name="Yang X."/>
            <person name="Jeffery I.B."/>
            <person name="Cooney J.C."/>
            <person name="Kagawa T.F."/>
            <person name="Liu W."/>
            <person name="Song Y."/>
            <person name="Salvetti E."/>
            <person name="Wrobel A."/>
            <person name="Rasinkangas P."/>
            <person name="Parkhill J."/>
            <person name="Rea M.C."/>
            <person name="O'Sullivan O."/>
            <person name="Ritari J."/>
            <person name="Douillard F.P."/>
            <person name="Paul Ross R."/>
            <person name="Yang R."/>
            <person name="Briner A.E."/>
            <person name="Felis G.E."/>
            <person name="de Vos W.M."/>
            <person name="Barrangou R."/>
            <person name="Klaenhammer T.R."/>
            <person name="Caufield P.W."/>
            <person name="Cui Y."/>
            <person name="Zhang H."/>
            <person name="O'Toole P.W."/>
        </authorList>
    </citation>
    <scope>NUCLEOTIDE SEQUENCE [LARGE SCALE GENOMIC DNA]</scope>
    <source>
        <strain evidence="1 2">DSM 20605</strain>
    </source>
</reference>
<proteinExistence type="predicted"/>
<comment type="caution">
    <text evidence="1">The sequence shown here is derived from an EMBL/GenBank/DDBJ whole genome shotgun (WGS) entry which is preliminary data.</text>
</comment>
<dbReference type="AlphaFoldDB" id="A0A0R2C6C7"/>
<gene>
    <name evidence="1" type="ORF">FD21_GL001306</name>
</gene>
<name>A0A0R2C6C7_9LACO</name>
<evidence type="ECO:0000313" key="2">
    <source>
        <dbReference type="Proteomes" id="UP000051576"/>
    </source>
</evidence>
<dbReference type="OrthoDB" id="2200000at2"/>
<dbReference type="Proteomes" id="UP000051576">
    <property type="component" value="Unassembled WGS sequence"/>
</dbReference>
<dbReference type="PATRIC" id="fig|1133569.4.peg.1440"/>
<organism evidence="1 2">
    <name type="scientific">Liquorilactobacillus vini DSM 20605</name>
    <dbReference type="NCBI Taxonomy" id="1133569"/>
    <lineage>
        <taxon>Bacteria</taxon>
        <taxon>Bacillati</taxon>
        <taxon>Bacillota</taxon>
        <taxon>Bacilli</taxon>
        <taxon>Lactobacillales</taxon>
        <taxon>Lactobacillaceae</taxon>
        <taxon>Liquorilactobacillus</taxon>
    </lineage>
</organism>
<keyword evidence="2" id="KW-1185">Reference proteome</keyword>